<organism evidence="1 2">
    <name type="scientific">Pedobacter frigoris</name>
    <dbReference type="NCBI Taxonomy" id="2571272"/>
    <lineage>
        <taxon>Bacteria</taxon>
        <taxon>Pseudomonadati</taxon>
        <taxon>Bacteroidota</taxon>
        <taxon>Sphingobacteriia</taxon>
        <taxon>Sphingobacteriales</taxon>
        <taxon>Sphingobacteriaceae</taxon>
        <taxon>Pedobacter</taxon>
    </lineage>
</organism>
<dbReference type="AlphaFoldDB" id="A0A4U1CME6"/>
<dbReference type="OrthoDB" id="9768467at2"/>
<dbReference type="Proteomes" id="UP000307244">
    <property type="component" value="Unassembled WGS sequence"/>
</dbReference>
<comment type="caution">
    <text evidence="1">The sequence shown here is derived from an EMBL/GenBank/DDBJ whole genome shotgun (WGS) entry which is preliminary data.</text>
</comment>
<proteinExistence type="predicted"/>
<dbReference type="PANTHER" id="PTHR42990:SF1">
    <property type="entry name" value="AAA+ ATPASE DOMAIN-CONTAINING PROTEIN"/>
    <property type="match status" value="1"/>
</dbReference>
<evidence type="ECO:0000313" key="2">
    <source>
        <dbReference type="Proteomes" id="UP000307244"/>
    </source>
</evidence>
<keyword evidence="2" id="KW-1185">Reference proteome</keyword>
<name>A0A4U1CME6_9SPHI</name>
<reference evidence="1 2" key="1">
    <citation type="submission" date="2019-04" db="EMBL/GenBank/DDBJ databases">
        <title>Pedobacter sp. RP-3-15 sp. nov., isolated from Arctic soil.</title>
        <authorList>
            <person name="Dahal R.H."/>
            <person name="Kim D.-U."/>
        </authorList>
    </citation>
    <scope>NUCLEOTIDE SEQUENCE [LARGE SCALE GENOMIC DNA]</scope>
    <source>
        <strain evidence="1 2">RP-3-15</strain>
    </source>
</reference>
<dbReference type="RefSeq" id="WP_136834035.1">
    <property type="nucleotide sequence ID" value="NZ_SWBQ01000001.1"/>
</dbReference>
<dbReference type="PANTHER" id="PTHR42990">
    <property type="entry name" value="ATPASE"/>
    <property type="match status" value="1"/>
</dbReference>
<gene>
    <name evidence="1" type="ORF">FA047_00500</name>
</gene>
<protein>
    <recommendedName>
        <fullName evidence="3">ATP-binding protein</fullName>
    </recommendedName>
</protein>
<accession>A0A4U1CME6</accession>
<sequence length="133" mass="14771">MSRTTLVQYFHYLESAKLIQQVYLEGKGMGVIEKPSKVLLDNPNLFEALSSSPANEDSRRECFFVNQFRNSGYKVALAKAGDFTVDNKLTFEVGGATKTFKQIAGLSDSYIAADDLEIGAGNKIPLWLFGLMY</sequence>
<evidence type="ECO:0008006" key="3">
    <source>
        <dbReference type="Google" id="ProtNLM"/>
    </source>
</evidence>
<dbReference type="EMBL" id="SWBQ01000001">
    <property type="protein sequence ID" value="TKC08614.1"/>
    <property type="molecule type" value="Genomic_DNA"/>
</dbReference>
<evidence type="ECO:0000313" key="1">
    <source>
        <dbReference type="EMBL" id="TKC08614.1"/>
    </source>
</evidence>